<sequence>MVFLSKPLELPAPILNALLERCWDVDDDDDDGNVAAFDAEGRTTLALEATTVVEQPAAKGDGLREGLTEKFVCANLCFKPCNVDGLCCNAAPKYGLDGLCGTLDAGLVVELPLFVVVSLLPRGVVGRKTANAVG</sequence>
<proteinExistence type="predicted"/>
<evidence type="ECO:0000313" key="2">
    <source>
        <dbReference type="WBParaSite" id="nRc.2.0.1.t14947-RA"/>
    </source>
</evidence>
<evidence type="ECO:0000313" key="1">
    <source>
        <dbReference type="Proteomes" id="UP000887565"/>
    </source>
</evidence>
<reference evidence="2" key="1">
    <citation type="submission" date="2022-11" db="UniProtKB">
        <authorList>
            <consortium name="WormBaseParasite"/>
        </authorList>
    </citation>
    <scope>IDENTIFICATION</scope>
</reference>
<organism evidence="1 2">
    <name type="scientific">Romanomermis culicivorax</name>
    <name type="common">Nematode worm</name>
    <dbReference type="NCBI Taxonomy" id="13658"/>
    <lineage>
        <taxon>Eukaryota</taxon>
        <taxon>Metazoa</taxon>
        <taxon>Ecdysozoa</taxon>
        <taxon>Nematoda</taxon>
        <taxon>Enoplea</taxon>
        <taxon>Dorylaimia</taxon>
        <taxon>Mermithida</taxon>
        <taxon>Mermithoidea</taxon>
        <taxon>Mermithidae</taxon>
        <taxon>Romanomermis</taxon>
    </lineage>
</organism>
<keyword evidence="1" id="KW-1185">Reference proteome</keyword>
<dbReference type="AlphaFoldDB" id="A0A915IL91"/>
<dbReference type="Proteomes" id="UP000887565">
    <property type="component" value="Unplaced"/>
</dbReference>
<protein>
    <submittedName>
        <fullName evidence="2">Uncharacterized protein</fullName>
    </submittedName>
</protein>
<name>A0A915IL91_ROMCU</name>
<dbReference type="WBParaSite" id="nRc.2.0.1.t14947-RA">
    <property type="protein sequence ID" value="nRc.2.0.1.t14947-RA"/>
    <property type="gene ID" value="nRc.2.0.1.g14947"/>
</dbReference>
<accession>A0A915IL91</accession>